<feature type="chain" id="PRO_5045757386" evidence="1">
    <location>
        <begin position="25"/>
        <end position="171"/>
    </location>
</feature>
<keyword evidence="1" id="KW-0732">Signal</keyword>
<sequence length="171" mass="19394">MRSAFALYVFLTIALLACKKPALTDSLFQDNGDAKNSIVVFHTSLADTLPEETTKALNVGNVTGIKVLDLQGRDVRYFHYKANKKVLLEALAKSPFNRNALLADTLCREISREELVRFKRSIADPELHAGAFFWNKVSQNVEIYESVKPPLKHLLIIDKSSRDIHHRIEFI</sequence>
<evidence type="ECO:0000313" key="3">
    <source>
        <dbReference type="Proteomes" id="UP000772618"/>
    </source>
</evidence>
<reference evidence="2 3" key="1">
    <citation type="submission" date="2021-05" db="EMBL/GenBank/DDBJ databases">
        <title>A Polyphasic approach of four new species of the genus Ohtaekwangia: Ohtaekwangia histidinii sp. nov., Ohtaekwangia cretensis sp. nov., Ohtaekwangia indiensis sp. nov., Ohtaekwangia reichenbachii sp. nov. from diverse environment.</title>
        <authorList>
            <person name="Octaviana S."/>
        </authorList>
    </citation>
    <scope>NUCLEOTIDE SEQUENCE [LARGE SCALE GENOMIC DNA]</scope>
    <source>
        <strain evidence="2 3">PWU20</strain>
    </source>
</reference>
<feature type="signal peptide" evidence="1">
    <location>
        <begin position="1"/>
        <end position="24"/>
    </location>
</feature>
<dbReference type="PROSITE" id="PS51257">
    <property type="entry name" value="PROKAR_LIPOPROTEIN"/>
    <property type="match status" value="1"/>
</dbReference>
<gene>
    <name evidence="2" type="ORF">KK060_23445</name>
</gene>
<evidence type="ECO:0000256" key="1">
    <source>
        <dbReference type="SAM" id="SignalP"/>
    </source>
</evidence>
<dbReference type="Proteomes" id="UP000772618">
    <property type="component" value="Unassembled WGS sequence"/>
</dbReference>
<comment type="caution">
    <text evidence="2">The sequence shown here is derived from an EMBL/GenBank/DDBJ whole genome shotgun (WGS) entry which is preliminary data.</text>
</comment>
<organism evidence="2 3">
    <name type="scientific">Chryseosolibacter indicus</name>
    <dbReference type="NCBI Taxonomy" id="2782351"/>
    <lineage>
        <taxon>Bacteria</taxon>
        <taxon>Pseudomonadati</taxon>
        <taxon>Bacteroidota</taxon>
        <taxon>Cytophagia</taxon>
        <taxon>Cytophagales</taxon>
        <taxon>Chryseotaleaceae</taxon>
        <taxon>Chryseosolibacter</taxon>
    </lineage>
</organism>
<accession>A0ABS5VXY3</accession>
<name>A0ABS5VXY3_9BACT</name>
<protein>
    <submittedName>
        <fullName evidence="2">Uncharacterized protein</fullName>
    </submittedName>
</protein>
<dbReference type="EMBL" id="JAHESD010000094">
    <property type="protein sequence ID" value="MBT1706263.1"/>
    <property type="molecule type" value="Genomic_DNA"/>
</dbReference>
<proteinExistence type="predicted"/>
<dbReference type="RefSeq" id="WP_254157427.1">
    <property type="nucleotide sequence ID" value="NZ_JAHESD010000094.1"/>
</dbReference>
<evidence type="ECO:0000313" key="2">
    <source>
        <dbReference type="EMBL" id="MBT1706263.1"/>
    </source>
</evidence>
<keyword evidence="3" id="KW-1185">Reference proteome</keyword>